<dbReference type="InterPro" id="IPR000700">
    <property type="entry name" value="PAS-assoc_C"/>
</dbReference>
<sequence length="573" mass="66862">MISFEKKACSLSVLNQCKFTHQLDSKKNLGLFESLYTRHDDIVYIVDTSSLIRYYNPKAYEILNSHHRVMGTSIFSQVHHDYKDIVKVHFQKATEGIAQRFEAVFRTVEKDLYVDMTYTPIVVDEEIIGILIVCKDITKDRRREREYLRSSELLHQTQAVANIASWDYDVKQEHAYCSENLYDVLGIDGPHRCCPPHELFDILLPANDCRCVQHEYQRSVNEKRDMRKQFQIIRQNDRAERTIDFHLSCTVDHNGNLDRVIAVFQDITEFKKIEGKVEEQDLLLKNIYEGLGVGIWSMDMKEHETLYFSPRITDITGYCFQDFYDLGERWERLVHPEDYGAFIERQPLLYEGYPLTHQYRIIDKQGDVKWVQDHTTPILNDRGELIRLDGVISDISEQKRIEQQVRHLATHDCLTNIANRRQFENLLDTVIEKSNAQDEQCALIMLDLDHFKQVNDTYGHVVGDELLTSFTSRVSQLLNDRSQFARLGGDEFAILIEEIESEEEPVSFAKQLVDQMQKPLELDEMDLPITVSIGIGIYPNASEDKLTLYKQADAALYRAKESGRNTFQMYDQK</sequence>
<dbReference type="InterPro" id="IPR000160">
    <property type="entry name" value="GGDEF_dom"/>
</dbReference>
<evidence type="ECO:0000259" key="1">
    <source>
        <dbReference type="PROSITE" id="PS50112"/>
    </source>
</evidence>
<dbReference type="SUPFAM" id="SSF55785">
    <property type="entry name" value="PYP-like sensor domain (PAS domain)"/>
    <property type="match status" value="3"/>
</dbReference>
<feature type="domain" description="PAC" evidence="2">
    <location>
        <begin position="226"/>
        <end position="279"/>
    </location>
</feature>
<protein>
    <submittedName>
        <fullName evidence="4">Diguanylate cyclase (GGDEF)-like protein/PAS domain S-box-containing protein</fullName>
    </submittedName>
</protein>
<dbReference type="RefSeq" id="WP_184662966.1">
    <property type="nucleotide sequence ID" value="NZ_JACHHB010000002.1"/>
</dbReference>
<dbReference type="Proteomes" id="UP000551878">
    <property type="component" value="Unassembled WGS sequence"/>
</dbReference>
<dbReference type="FunFam" id="3.30.70.270:FF:000001">
    <property type="entry name" value="Diguanylate cyclase domain protein"/>
    <property type="match status" value="1"/>
</dbReference>
<evidence type="ECO:0000259" key="2">
    <source>
        <dbReference type="PROSITE" id="PS50113"/>
    </source>
</evidence>
<dbReference type="SMART" id="SM00091">
    <property type="entry name" value="PAS"/>
    <property type="match status" value="2"/>
</dbReference>
<evidence type="ECO:0000313" key="4">
    <source>
        <dbReference type="EMBL" id="MBB5172508.1"/>
    </source>
</evidence>
<dbReference type="Gene3D" id="3.30.450.20">
    <property type="entry name" value="PAS domain"/>
    <property type="match status" value="3"/>
</dbReference>
<dbReference type="CDD" id="cd01949">
    <property type="entry name" value="GGDEF"/>
    <property type="match status" value="1"/>
</dbReference>
<dbReference type="InterPro" id="IPR035965">
    <property type="entry name" value="PAS-like_dom_sf"/>
</dbReference>
<dbReference type="InterPro" id="IPR013656">
    <property type="entry name" value="PAS_4"/>
</dbReference>
<dbReference type="SMART" id="SM00267">
    <property type="entry name" value="GGDEF"/>
    <property type="match status" value="1"/>
</dbReference>
<comment type="caution">
    <text evidence="4">The sequence shown here is derived from an EMBL/GenBank/DDBJ whole genome shotgun (WGS) entry which is preliminary data.</text>
</comment>
<name>A0A840QMB4_9BACI</name>
<accession>A0A840QMB4</accession>
<dbReference type="InterPro" id="IPR029787">
    <property type="entry name" value="Nucleotide_cyclase"/>
</dbReference>
<dbReference type="PANTHER" id="PTHR44757:SF2">
    <property type="entry name" value="BIOFILM ARCHITECTURE MAINTENANCE PROTEIN MBAA"/>
    <property type="match status" value="1"/>
</dbReference>
<feature type="domain" description="PAS" evidence="1">
    <location>
        <begin position="280"/>
        <end position="338"/>
    </location>
</feature>
<dbReference type="Pfam" id="PF08448">
    <property type="entry name" value="PAS_4"/>
    <property type="match status" value="1"/>
</dbReference>
<dbReference type="SUPFAM" id="SSF55073">
    <property type="entry name" value="Nucleotide cyclase"/>
    <property type="match status" value="1"/>
</dbReference>
<dbReference type="InterPro" id="IPR013655">
    <property type="entry name" value="PAS_fold_3"/>
</dbReference>
<dbReference type="InterPro" id="IPR001610">
    <property type="entry name" value="PAC"/>
</dbReference>
<dbReference type="NCBIfam" id="TIGR00254">
    <property type="entry name" value="GGDEF"/>
    <property type="match status" value="1"/>
</dbReference>
<dbReference type="InterPro" id="IPR000014">
    <property type="entry name" value="PAS"/>
</dbReference>
<dbReference type="Gene3D" id="3.30.70.270">
    <property type="match status" value="1"/>
</dbReference>
<dbReference type="AlphaFoldDB" id="A0A840QMB4"/>
<dbReference type="PROSITE" id="PS50113">
    <property type="entry name" value="PAC"/>
    <property type="match status" value="2"/>
</dbReference>
<reference evidence="4 5" key="1">
    <citation type="submission" date="2020-08" db="EMBL/GenBank/DDBJ databases">
        <title>Genomic Encyclopedia of Type Strains, Phase IV (KMG-IV): sequencing the most valuable type-strain genomes for metagenomic binning, comparative biology and taxonomic classification.</title>
        <authorList>
            <person name="Goeker M."/>
        </authorList>
    </citation>
    <scope>NUCLEOTIDE SEQUENCE [LARGE SCALE GENOMIC DNA]</scope>
    <source>
        <strain evidence="4 5">DSM 24696</strain>
    </source>
</reference>
<organism evidence="4 5">
    <name type="scientific">Texcoconibacillus texcoconensis</name>
    <dbReference type="NCBI Taxonomy" id="1095777"/>
    <lineage>
        <taxon>Bacteria</taxon>
        <taxon>Bacillati</taxon>
        <taxon>Bacillota</taxon>
        <taxon>Bacilli</taxon>
        <taxon>Bacillales</taxon>
        <taxon>Bacillaceae</taxon>
        <taxon>Texcoconibacillus</taxon>
    </lineage>
</organism>
<dbReference type="InterPro" id="IPR043128">
    <property type="entry name" value="Rev_trsase/Diguanyl_cyclase"/>
</dbReference>
<feature type="domain" description="GGDEF" evidence="3">
    <location>
        <begin position="439"/>
        <end position="572"/>
    </location>
</feature>
<evidence type="ECO:0000313" key="5">
    <source>
        <dbReference type="Proteomes" id="UP000551878"/>
    </source>
</evidence>
<evidence type="ECO:0000259" key="3">
    <source>
        <dbReference type="PROSITE" id="PS50887"/>
    </source>
</evidence>
<dbReference type="EMBL" id="JACHHB010000002">
    <property type="protein sequence ID" value="MBB5172508.1"/>
    <property type="molecule type" value="Genomic_DNA"/>
</dbReference>
<dbReference type="PROSITE" id="PS50887">
    <property type="entry name" value="GGDEF"/>
    <property type="match status" value="1"/>
</dbReference>
<proteinExistence type="predicted"/>
<gene>
    <name evidence="4" type="ORF">HNQ41_000652</name>
</gene>
<dbReference type="Pfam" id="PF08447">
    <property type="entry name" value="PAS_3"/>
    <property type="match status" value="1"/>
</dbReference>
<keyword evidence="5" id="KW-1185">Reference proteome</keyword>
<feature type="domain" description="PAC" evidence="2">
    <location>
        <begin position="355"/>
        <end position="407"/>
    </location>
</feature>
<dbReference type="SMART" id="SM00086">
    <property type="entry name" value="PAC"/>
    <property type="match status" value="2"/>
</dbReference>
<dbReference type="PANTHER" id="PTHR44757">
    <property type="entry name" value="DIGUANYLATE CYCLASE DGCP"/>
    <property type="match status" value="1"/>
</dbReference>
<dbReference type="NCBIfam" id="TIGR00229">
    <property type="entry name" value="sensory_box"/>
    <property type="match status" value="2"/>
</dbReference>
<dbReference type="PROSITE" id="PS50112">
    <property type="entry name" value="PAS"/>
    <property type="match status" value="1"/>
</dbReference>
<dbReference type="InterPro" id="IPR052155">
    <property type="entry name" value="Biofilm_reg_signaling"/>
</dbReference>
<dbReference type="Pfam" id="PF00990">
    <property type="entry name" value="GGDEF"/>
    <property type="match status" value="1"/>
</dbReference>
<dbReference type="CDD" id="cd00130">
    <property type="entry name" value="PAS"/>
    <property type="match status" value="2"/>
</dbReference>